<feature type="transmembrane region" description="Helical" evidence="4">
    <location>
        <begin position="103"/>
        <end position="123"/>
    </location>
</feature>
<dbReference type="InterPro" id="IPR009057">
    <property type="entry name" value="Homeodomain-like_sf"/>
</dbReference>
<reference evidence="6" key="1">
    <citation type="journal article" date="2014" name="Int. J. Syst. Evol. Microbiol.">
        <title>Complete genome sequence of Corynebacterium casei LMG S-19264T (=DSM 44701T), isolated from a smear-ripened cheese.</title>
        <authorList>
            <consortium name="US DOE Joint Genome Institute (JGI-PGF)"/>
            <person name="Walter F."/>
            <person name="Albersmeier A."/>
            <person name="Kalinowski J."/>
            <person name="Ruckert C."/>
        </authorList>
    </citation>
    <scope>NUCLEOTIDE SEQUENCE</scope>
    <source>
        <strain evidence="6">NBRC 110023</strain>
    </source>
</reference>
<dbReference type="PANTHER" id="PTHR43280">
    <property type="entry name" value="ARAC-FAMILY TRANSCRIPTIONAL REGULATOR"/>
    <property type="match status" value="1"/>
</dbReference>
<evidence type="ECO:0000256" key="3">
    <source>
        <dbReference type="ARBA" id="ARBA00023163"/>
    </source>
</evidence>
<dbReference type="EMBL" id="BSOT01000002">
    <property type="protein sequence ID" value="GLR69279.1"/>
    <property type="molecule type" value="Genomic_DNA"/>
</dbReference>
<protein>
    <recommendedName>
        <fullName evidence="5">HTH araC/xylS-type domain-containing protein</fullName>
    </recommendedName>
</protein>
<keyword evidence="4" id="KW-1133">Transmembrane helix</keyword>
<dbReference type="Gene3D" id="1.10.10.60">
    <property type="entry name" value="Homeodomain-like"/>
    <property type="match status" value="2"/>
</dbReference>
<reference evidence="6" key="2">
    <citation type="submission" date="2023-01" db="EMBL/GenBank/DDBJ databases">
        <title>Draft genome sequence of Agaribacter marinus strain NBRC 110023.</title>
        <authorList>
            <person name="Sun Q."/>
            <person name="Mori K."/>
        </authorList>
    </citation>
    <scope>NUCLEOTIDE SEQUENCE</scope>
    <source>
        <strain evidence="6">NBRC 110023</strain>
    </source>
</reference>
<accession>A0AA37SVF3</accession>
<gene>
    <name evidence="6" type="ORF">GCM10007852_01870</name>
</gene>
<comment type="caution">
    <text evidence="6">The sequence shown here is derived from an EMBL/GenBank/DDBJ whole genome shotgun (WGS) entry which is preliminary data.</text>
</comment>
<evidence type="ECO:0000256" key="2">
    <source>
        <dbReference type="ARBA" id="ARBA00023125"/>
    </source>
</evidence>
<feature type="transmembrane region" description="Helical" evidence="4">
    <location>
        <begin position="130"/>
        <end position="149"/>
    </location>
</feature>
<keyword evidence="4" id="KW-0472">Membrane</keyword>
<dbReference type="PANTHER" id="PTHR43280:SF28">
    <property type="entry name" value="HTH-TYPE TRANSCRIPTIONAL ACTIVATOR RHAS"/>
    <property type="match status" value="1"/>
</dbReference>
<dbReference type="GO" id="GO:0003700">
    <property type="term" value="F:DNA-binding transcription factor activity"/>
    <property type="evidence" value="ECO:0007669"/>
    <property type="project" value="InterPro"/>
</dbReference>
<dbReference type="GO" id="GO:0043565">
    <property type="term" value="F:sequence-specific DNA binding"/>
    <property type="evidence" value="ECO:0007669"/>
    <property type="project" value="InterPro"/>
</dbReference>
<dbReference type="InterPro" id="IPR020449">
    <property type="entry name" value="Tscrpt_reg_AraC-type_HTH"/>
</dbReference>
<evidence type="ECO:0000259" key="5">
    <source>
        <dbReference type="PROSITE" id="PS01124"/>
    </source>
</evidence>
<dbReference type="Pfam" id="PF12833">
    <property type="entry name" value="HTH_18"/>
    <property type="match status" value="1"/>
</dbReference>
<evidence type="ECO:0000313" key="7">
    <source>
        <dbReference type="Proteomes" id="UP001156601"/>
    </source>
</evidence>
<feature type="transmembrane region" description="Helical" evidence="4">
    <location>
        <begin position="20"/>
        <end position="40"/>
    </location>
</feature>
<keyword evidence="7" id="KW-1185">Reference proteome</keyword>
<dbReference type="PROSITE" id="PS01124">
    <property type="entry name" value="HTH_ARAC_FAMILY_2"/>
    <property type="match status" value="1"/>
</dbReference>
<feature type="transmembrane region" description="Helical" evidence="4">
    <location>
        <begin position="52"/>
        <end position="71"/>
    </location>
</feature>
<dbReference type="SUPFAM" id="SSF46689">
    <property type="entry name" value="Homeodomain-like"/>
    <property type="match status" value="2"/>
</dbReference>
<evidence type="ECO:0000256" key="1">
    <source>
        <dbReference type="ARBA" id="ARBA00023015"/>
    </source>
</evidence>
<dbReference type="RefSeq" id="WP_284215611.1">
    <property type="nucleotide sequence ID" value="NZ_BSOT01000002.1"/>
</dbReference>
<keyword evidence="3" id="KW-0804">Transcription</keyword>
<dbReference type="AlphaFoldDB" id="A0AA37SVF3"/>
<dbReference type="PROSITE" id="PS00041">
    <property type="entry name" value="HTH_ARAC_FAMILY_1"/>
    <property type="match status" value="1"/>
</dbReference>
<dbReference type="InterPro" id="IPR018060">
    <property type="entry name" value="HTH_AraC"/>
</dbReference>
<keyword evidence="4" id="KW-0812">Transmembrane</keyword>
<feature type="domain" description="HTH araC/xylS-type" evidence="5">
    <location>
        <begin position="296"/>
        <end position="392"/>
    </location>
</feature>
<evidence type="ECO:0000256" key="4">
    <source>
        <dbReference type="SAM" id="Phobius"/>
    </source>
</evidence>
<keyword evidence="2" id="KW-0238">DNA-binding</keyword>
<proteinExistence type="predicted"/>
<dbReference type="SMART" id="SM00342">
    <property type="entry name" value="HTH_ARAC"/>
    <property type="match status" value="1"/>
</dbReference>
<sequence length="402" mass="44497">MAFQIGPILQNYLLGKDASLILYLRISLLFTVGMPALLVANAMQCGFKMGRLLQILPFIIGGICSIMYVVFMDASERHAIFSPDAADAFPFSVTIALAHNVQITASLLLGTVPNIILLYIAVVSHQSKQLIAFILGSLAFYCLFSMGSYWGHLFLMYYAGSIVTALCWAWAVFSDLRDMKGEAGALIDEMQFLVQSNSSDFSPELDRLLTDINALSGGDLPVYKLRVRQILNRLSEAQMKAGADPKVILAKNAIQTQKIEQSENIEQISNLVKAQAVEASVLIKNPHASTTDDVVAETKQYIEQHFQQELDIARLAKRVSMSRSYLMRLFKNAEGKTINQYLTDVRISRAKKLLETQSVTDTAFAIGFNNSNYFGTVFKKATGQTPSQFQQSLSLDGEVLSK</sequence>
<dbReference type="PRINTS" id="PR00032">
    <property type="entry name" value="HTHARAC"/>
</dbReference>
<feature type="transmembrane region" description="Helical" evidence="4">
    <location>
        <begin position="155"/>
        <end position="173"/>
    </location>
</feature>
<evidence type="ECO:0000313" key="6">
    <source>
        <dbReference type="EMBL" id="GLR69279.1"/>
    </source>
</evidence>
<dbReference type="Proteomes" id="UP001156601">
    <property type="component" value="Unassembled WGS sequence"/>
</dbReference>
<name>A0AA37SVF3_9ALTE</name>
<keyword evidence="1" id="KW-0805">Transcription regulation</keyword>
<dbReference type="InterPro" id="IPR018062">
    <property type="entry name" value="HTH_AraC-typ_CS"/>
</dbReference>
<organism evidence="6 7">
    <name type="scientific">Agaribacter marinus</name>
    <dbReference type="NCBI Taxonomy" id="1431249"/>
    <lineage>
        <taxon>Bacteria</taxon>
        <taxon>Pseudomonadati</taxon>
        <taxon>Pseudomonadota</taxon>
        <taxon>Gammaproteobacteria</taxon>
        <taxon>Alteromonadales</taxon>
        <taxon>Alteromonadaceae</taxon>
        <taxon>Agaribacter</taxon>
    </lineage>
</organism>